<dbReference type="PROSITE" id="PS50931">
    <property type="entry name" value="HTH_LYSR"/>
    <property type="match status" value="1"/>
</dbReference>
<evidence type="ECO:0000313" key="6">
    <source>
        <dbReference type="EMBL" id="GAA1975118.1"/>
    </source>
</evidence>
<dbReference type="Proteomes" id="UP001501116">
    <property type="component" value="Unassembled WGS sequence"/>
</dbReference>
<dbReference type="PRINTS" id="PR00039">
    <property type="entry name" value="HTHLYSR"/>
</dbReference>
<evidence type="ECO:0000256" key="2">
    <source>
        <dbReference type="ARBA" id="ARBA00023015"/>
    </source>
</evidence>
<accession>A0ABN2RUK6</accession>
<dbReference type="InterPro" id="IPR005119">
    <property type="entry name" value="LysR_subst-bd"/>
</dbReference>
<comment type="similarity">
    <text evidence="1">Belongs to the LysR transcriptional regulatory family.</text>
</comment>
<dbReference type="Pfam" id="PF03466">
    <property type="entry name" value="LysR_substrate"/>
    <property type="match status" value="1"/>
</dbReference>
<keyword evidence="3" id="KW-0238">DNA-binding</keyword>
<dbReference type="SUPFAM" id="SSF46785">
    <property type="entry name" value="Winged helix' DNA-binding domain"/>
    <property type="match status" value="1"/>
</dbReference>
<dbReference type="EMBL" id="BAAANN010000026">
    <property type="protein sequence ID" value="GAA1975118.1"/>
    <property type="molecule type" value="Genomic_DNA"/>
</dbReference>
<dbReference type="Gene3D" id="1.10.10.10">
    <property type="entry name" value="Winged helix-like DNA-binding domain superfamily/Winged helix DNA-binding domain"/>
    <property type="match status" value="1"/>
</dbReference>
<keyword evidence="4" id="KW-0804">Transcription</keyword>
<keyword evidence="2" id="KW-0805">Transcription regulation</keyword>
<dbReference type="SUPFAM" id="SSF53850">
    <property type="entry name" value="Periplasmic binding protein-like II"/>
    <property type="match status" value="1"/>
</dbReference>
<dbReference type="InterPro" id="IPR036388">
    <property type="entry name" value="WH-like_DNA-bd_sf"/>
</dbReference>
<sequence length="295" mass="31021">MASVTLEDLRVFAAVCATGSLSAVAREQSCSQSAVSQHVKRLERELGLPLVTRGSRGVVPTHAGRVLWEAATTGIAGIDAATRRLRELATGDTGEVRITTGATSVRHFMGAGIVAFRERFPRVRLEFRTRTSSRDCLAAVLADESELALVTFGDPVPGIERRPLLTLPWALAVSAEDPVAARATIEPGELADLADIGLPGNSTARAQLDAAVGTANRANTSVADWDTAVLLAELGAGRMVVPVMPAWTTARHPALRLVPIPALPPLSAGWACRSWKALSPIAVAFADTVAAALDR</sequence>
<organism evidence="6 7">
    <name type="scientific">Amycolatopsis minnesotensis</name>
    <dbReference type="NCBI Taxonomy" id="337894"/>
    <lineage>
        <taxon>Bacteria</taxon>
        <taxon>Bacillati</taxon>
        <taxon>Actinomycetota</taxon>
        <taxon>Actinomycetes</taxon>
        <taxon>Pseudonocardiales</taxon>
        <taxon>Pseudonocardiaceae</taxon>
        <taxon>Amycolatopsis</taxon>
    </lineage>
</organism>
<evidence type="ECO:0000256" key="4">
    <source>
        <dbReference type="ARBA" id="ARBA00023163"/>
    </source>
</evidence>
<dbReference type="InterPro" id="IPR036390">
    <property type="entry name" value="WH_DNA-bd_sf"/>
</dbReference>
<dbReference type="Gene3D" id="3.40.190.290">
    <property type="match status" value="1"/>
</dbReference>
<dbReference type="InterPro" id="IPR050950">
    <property type="entry name" value="HTH-type_LysR_regulators"/>
</dbReference>
<dbReference type="PANTHER" id="PTHR30419:SF8">
    <property type="entry name" value="NITROGEN ASSIMILATION TRANSCRIPTIONAL ACTIVATOR-RELATED"/>
    <property type="match status" value="1"/>
</dbReference>
<dbReference type="PANTHER" id="PTHR30419">
    <property type="entry name" value="HTH-TYPE TRANSCRIPTIONAL REGULATOR YBHD"/>
    <property type="match status" value="1"/>
</dbReference>
<comment type="caution">
    <text evidence="6">The sequence shown here is derived from an EMBL/GenBank/DDBJ whole genome shotgun (WGS) entry which is preliminary data.</text>
</comment>
<proteinExistence type="inferred from homology"/>
<protein>
    <submittedName>
        <fullName evidence="6">LysR substrate-binding domain-containing protein</fullName>
    </submittedName>
</protein>
<name>A0ABN2RUK6_9PSEU</name>
<feature type="domain" description="HTH lysR-type" evidence="5">
    <location>
        <begin position="4"/>
        <end position="61"/>
    </location>
</feature>
<gene>
    <name evidence="6" type="ORF">GCM10009754_57980</name>
</gene>
<keyword evidence="7" id="KW-1185">Reference proteome</keyword>
<dbReference type="Pfam" id="PF00126">
    <property type="entry name" value="HTH_1"/>
    <property type="match status" value="1"/>
</dbReference>
<evidence type="ECO:0000313" key="7">
    <source>
        <dbReference type="Proteomes" id="UP001501116"/>
    </source>
</evidence>
<reference evidence="6 7" key="1">
    <citation type="journal article" date="2019" name="Int. J. Syst. Evol. Microbiol.">
        <title>The Global Catalogue of Microorganisms (GCM) 10K type strain sequencing project: providing services to taxonomists for standard genome sequencing and annotation.</title>
        <authorList>
            <consortium name="The Broad Institute Genomics Platform"/>
            <consortium name="The Broad Institute Genome Sequencing Center for Infectious Disease"/>
            <person name="Wu L."/>
            <person name="Ma J."/>
        </authorList>
    </citation>
    <scope>NUCLEOTIDE SEQUENCE [LARGE SCALE GENOMIC DNA]</scope>
    <source>
        <strain evidence="6 7">JCM 14545</strain>
    </source>
</reference>
<evidence type="ECO:0000256" key="1">
    <source>
        <dbReference type="ARBA" id="ARBA00009437"/>
    </source>
</evidence>
<evidence type="ECO:0000259" key="5">
    <source>
        <dbReference type="PROSITE" id="PS50931"/>
    </source>
</evidence>
<evidence type="ECO:0000256" key="3">
    <source>
        <dbReference type="ARBA" id="ARBA00023125"/>
    </source>
</evidence>
<dbReference type="InterPro" id="IPR000847">
    <property type="entry name" value="LysR_HTH_N"/>
</dbReference>
<dbReference type="CDD" id="cd05466">
    <property type="entry name" value="PBP2_LTTR_substrate"/>
    <property type="match status" value="1"/>
</dbReference>